<evidence type="ECO:0000256" key="4">
    <source>
        <dbReference type="ARBA" id="ARBA00023125"/>
    </source>
</evidence>
<dbReference type="OrthoDB" id="312445at2"/>
<dbReference type="Pfam" id="PF13377">
    <property type="entry name" value="Peripla_BP_3"/>
    <property type="match status" value="1"/>
</dbReference>
<evidence type="ECO:0000256" key="3">
    <source>
        <dbReference type="ARBA" id="ARBA00023015"/>
    </source>
</evidence>
<organism evidence="7 8">
    <name type="scientific">Thiospirochaeta perfilievii</name>
    <dbReference type="NCBI Taxonomy" id="252967"/>
    <lineage>
        <taxon>Bacteria</taxon>
        <taxon>Pseudomonadati</taxon>
        <taxon>Spirochaetota</taxon>
        <taxon>Spirochaetia</taxon>
        <taxon>Spirochaetales</taxon>
        <taxon>Spirochaetaceae</taxon>
        <taxon>Thiospirochaeta</taxon>
    </lineage>
</organism>
<gene>
    <name evidence="7" type="ORF">EW093_05140</name>
</gene>
<comment type="catalytic activity">
    <reaction evidence="1">
        <text>ATP + protein L-histidine = ADP + protein N-phospho-L-histidine.</text>
        <dbReference type="EC" id="2.7.13.3"/>
    </reaction>
</comment>
<feature type="domain" description="Histidine kinase" evidence="6">
    <location>
        <begin position="573"/>
        <end position="802"/>
    </location>
</feature>
<evidence type="ECO:0000313" key="8">
    <source>
        <dbReference type="Proteomes" id="UP000323824"/>
    </source>
</evidence>
<name>A0A5C1QAM9_9SPIO</name>
<protein>
    <recommendedName>
        <fullName evidence="2">histidine kinase</fullName>
        <ecNumber evidence="2">2.7.13.3</ecNumber>
    </recommendedName>
</protein>
<dbReference type="PROSITE" id="PS50109">
    <property type="entry name" value="HIS_KIN"/>
    <property type="match status" value="1"/>
</dbReference>
<dbReference type="CDD" id="cd00075">
    <property type="entry name" value="HATPase"/>
    <property type="match status" value="1"/>
</dbReference>
<dbReference type="InterPro" id="IPR036890">
    <property type="entry name" value="HATPase_C_sf"/>
</dbReference>
<dbReference type="AlphaFoldDB" id="A0A5C1QAM9"/>
<dbReference type="SUPFAM" id="SSF55874">
    <property type="entry name" value="ATPase domain of HSP90 chaperone/DNA topoisomerase II/histidine kinase"/>
    <property type="match status" value="1"/>
</dbReference>
<reference evidence="7 8" key="2">
    <citation type="submission" date="2019-09" db="EMBL/GenBank/DDBJ databases">
        <title>Complete Genome Sequence and Methylome Analysis of free living Spirochaetas.</title>
        <authorList>
            <person name="Leshcheva N."/>
            <person name="Mikheeva N."/>
        </authorList>
    </citation>
    <scope>NUCLEOTIDE SEQUENCE [LARGE SCALE GENOMIC DNA]</scope>
    <source>
        <strain evidence="7 8">P</strain>
    </source>
</reference>
<dbReference type="GO" id="GO:0000976">
    <property type="term" value="F:transcription cis-regulatory region binding"/>
    <property type="evidence" value="ECO:0007669"/>
    <property type="project" value="TreeGrafter"/>
</dbReference>
<dbReference type="Gene3D" id="1.10.287.130">
    <property type="match status" value="1"/>
</dbReference>
<dbReference type="SUPFAM" id="SSF53822">
    <property type="entry name" value="Periplasmic binding protein-like I"/>
    <property type="match status" value="1"/>
</dbReference>
<dbReference type="GO" id="GO:0004673">
    <property type="term" value="F:protein histidine kinase activity"/>
    <property type="evidence" value="ECO:0007669"/>
    <property type="project" value="UniProtKB-EC"/>
</dbReference>
<dbReference type="InterPro" id="IPR005467">
    <property type="entry name" value="His_kinase_dom"/>
</dbReference>
<sequence>MNHNKTMSSRIKISVFTTEIHDHTSQELISGILASSEMMGIDVVIASVGGIKQVQDFCVEKRALYVDVLDEYDFSGVIVLAGSMTNYVTIDELKDFLSFIPKTIPTITISVKVPGFPAILSDNFSPVKDIVSHLIKVHSKKKIMFIKGPKGQLEAESRFKGYLEALETNNIPMDKEYVFDGDFTPHSGANAIKELFNKKLELPDAIVCADDDTALGVYAEIKKRKINFNKENIAVTGFDNARYTKSMDPSLTTVDQQFYNQGRIAVAKLLEKIKGGVLGDYNSIPKIIYRNSCGCITAIDDFIEDGENFVEFVSSRLDDVKIEGLERDINSIANILNEFVENKEFVFSTKIDEFIAKYKYRGYNLNTLTEIINILSERVIEQLNRSHLLMFYKNMQRIQSNIIKAINNEKLRQFRNLNEQSSELDSILMALATVMSYQELEAVLDRNFYYLGIKSITLIFNNCENGFINGLKGRTFVKDDSLNRNSKVYCKLFLPLNSLNYSGYCELEILLNSFHIGEVLSFQISRALYLIEVFNNLKDKVREIDKSYMDLRVTKDLLIENEKLANLGGLVAGFTHEISTPLGVGVTGVSHLSGELIKIKEQFNQGGLKKSEMGTFISTSEETADIILKNLERASSLVNGFKQISVDQASDIKREINLGSYLKEVTLSLAPITRSGKHRINLLVKDEIIIKSYPGVISQVVTNLVQNSIKHGFEDMVNGIIDILLFLDKKTIVLEYRDNGVGIPHENRDRIFEPYFSTKIGKGGSGLGMSIIKKLIEKKLLGSIEYSPNSPKGVCFIVTIPF</sequence>
<dbReference type="PANTHER" id="PTHR30146:SF24">
    <property type="entry name" value="XYLOSE OPERON REGULATORY PROTEIN"/>
    <property type="match status" value="1"/>
</dbReference>
<keyword evidence="4" id="KW-0238">DNA-binding</keyword>
<dbReference type="CDD" id="cd06267">
    <property type="entry name" value="PBP1_LacI_sugar_binding-like"/>
    <property type="match status" value="1"/>
</dbReference>
<dbReference type="GO" id="GO:0003700">
    <property type="term" value="F:DNA-binding transcription factor activity"/>
    <property type="evidence" value="ECO:0007669"/>
    <property type="project" value="TreeGrafter"/>
</dbReference>
<keyword evidence="5" id="KW-0804">Transcription</keyword>
<dbReference type="InterPro" id="IPR028082">
    <property type="entry name" value="Peripla_BP_I"/>
</dbReference>
<dbReference type="EMBL" id="CP035807">
    <property type="protein sequence ID" value="QEN04110.1"/>
    <property type="molecule type" value="Genomic_DNA"/>
</dbReference>
<dbReference type="Pfam" id="PF02518">
    <property type="entry name" value="HATPase_c"/>
    <property type="match status" value="1"/>
</dbReference>
<evidence type="ECO:0000256" key="5">
    <source>
        <dbReference type="ARBA" id="ARBA00023163"/>
    </source>
</evidence>
<keyword evidence="3" id="KW-0805">Transcription regulation</keyword>
<dbReference type="InterPro" id="IPR003594">
    <property type="entry name" value="HATPase_dom"/>
</dbReference>
<dbReference type="PANTHER" id="PTHR30146">
    <property type="entry name" value="LACI-RELATED TRANSCRIPTIONAL REPRESSOR"/>
    <property type="match status" value="1"/>
</dbReference>
<dbReference type="InterPro" id="IPR046335">
    <property type="entry name" value="LacI/GalR-like_sensor"/>
</dbReference>
<dbReference type="SMART" id="SM00387">
    <property type="entry name" value="HATPase_c"/>
    <property type="match status" value="1"/>
</dbReference>
<dbReference type="EC" id="2.7.13.3" evidence="2"/>
<keyword evidence="8" id="KW-1185">Reference proteome</keyword>
<evidence type="ECO:0000256" key="1">
    <source>
        <dbReference type="ARBA" id="ARBA00000085"/>
    </source>
</evidence>
<reference evidence="7 8" key="1">
    <citation type="submission" date="2019-02" db="EMBL/GenBank/DDBJ databases">
        <authorList>
            <person name="Fomenkov A."/>
            <person name="Dubinina G."/>
            <person name="Grabovich M."/>
            <person name="Vincze T."/>
            <person name="Roberts R.J."/>
        </authorList>
    </citation>
    <scope>NUCLEOTIDE SEQUENCE [LARGE SCALE GENOMIC DNA]</scope>
    <source>
        <strain evidence="7 8">P</strain>
    </source>
</reference>
<accession>A0A5C1QAM9</accession>
<evidence type="ECO:0000259" key="6">
    <source>
        <dbReference type="PROSITE" id="PS50109"/>
    </source>
</evidence>
<dbReference type="Gene3D" id="3.40.50.2300">
    <property type="match status" value="2"/>
</dbReference>
<evidence type="ECO:0000313" key="7">
    <source>
        <dbReference type="EMBL" id="QEN04110.1"/>
    </source>
</evidence>
<dbReference type="InterPro" id="IPR004358">
    <property type="entry name" value="Sig_transdc_His_kin-like_C"/>
</dbReference>
<dbReference type="Proteomes" id="UP000323824">
    <property type="component" value="Chromosome"/>
</dbReference>
<evidence type="ECO:0000256" key="2">
    <source>
        <dbReference type="ARBA" id="ARBA00012438"/>
    </source>
</evidence>
<proteinExistence type="predicted"/>
<dbReference type="Gene3D" id="3.30.565.10">
    <property type="entry name" value="Histidine kinase-like ATPase, C-terminal domain"/>
    <property type="match status" value="1"/>
</dbReference>
<dbReference type="PRINTS" id="PR00344">
    <property type="entry name" value="BCTRLSENSOR"/>
</dbReference>
<dbReference type="KEGG" id="sper:EW093_05140"/>